<evidence type="ECO:0000256" key="1">
    <source>
        <dbReference type="ARBA" id="ARBA00001933"/>
    </source>
</evidence>
<dbReference type="Gene3D" id="3.40.640.10">
    <property type="entry name" value="Type I PLP-dependent aspartate aminotransferase-like (Major domain)"/>
    <property type="match status" value="1"/>
</dbReference>
<keyword evidence="3 6" id="KW-0032">Aminotransferase</keyword>
<comment type="similarity">
    <text evidence="2 6">Belongs to the class-I pyridoxal-phosphate-dependent aminotransferase family.</text>
</comment>
<dbReference type="InterPro" id="IPR015424">
    <property type="entry name" value="PyrdxlP-dep_Trfase"/>
</dbReference>
<dbReference type="InterPro" id="IPR015421">
    <property type="entry name" value="PyrdxlP-dep_Trfase_major"/>
</dbReference>
<comment type="caution">
    <text evidence="9">The sequence shown here is derived from an EMBL/GenBank/DDBJ whole genome shotgun (WGS) entry which is preliminary data.</text>
</comment>
<dbReference type="InterPro" id="IPR004838">
    <property type="entry name" value="NHTrfase_class1_PyrdxlP-BS"/>
</dbReference>
<dbReference type="AlphaFoldDB" id="A0A6B0YMR8"/>
<evidence type="ECO:0000256" key="2">
    <source>
        <dbReference type="ARBA" id="ARBA00007441"/>
    </source>
</evidence>
<dbReference type="PROSITE" id="PS00105">
    <property type="entry name" value="AA_TRANSFER_CLASS_1"/>
    <property type="match status" value="1"/>
</dbReference>
<organism evidence="9">
    <name type="scientific">Caldilineaceae bacterium SB0664_bin_27</name>
    <dbReference type="NCBI Taxonomy" id="2605260"/>
    <lineage>
        <taxon>Bacteria</taxon>
        <taxon>Bacillati</taxon>
        <taxon>Chloroflexota</taxon>
        <taxon>Caldilineae</taxon>
        <taxon>Caldilineales</taxon>
        <taxon>Caldilineaceae</taxon>
    </lineage>
</organism>
<evidence type="ECO:0000256" key="5">
    <source>
        <dbReference type="ARBA" id="ARBA00022898"/>
    </source>
</evidence>
<dbReference type="InterPro" id="IPR050596">
    <property type="entry name" value="AspAT/PAT-like"/>
</dbReference>
<comment type="cofactor">
    <cofactor evidence="1 6">
        <name>pyridoxal 5'-phosphate</name>
        <dbReference type="ChEBI" id="CHEBI:597326"/>
    </cofactor>
</comment>
<dbReference type="EMBL" id="VXRG01000021">
    <property type="protein sequence ID" value="MXY92200.1"/>
    <property type="molecule type" value="Genomic_DNA"/>
</dbReference>
<evidence type="ECO:0000256" key="7">
    <source>
        <dbReference type="SAM" id="MobiDB-lite"/>
    </source>
</evidence>
<gene>
    <name evidence="9" type="ORF">F4Y42_01995</name>
</gene>
<dbReference type="GO" id="GO:0030170">
    <property type="term" value="F:pyridoxal phosphate binding"/>
    <property type="evidence" value="ECO:0007669"/>
    <property type="project" value="InterPro"/>
</dbReference>
<dbReference type="InterPro" id="IPR004839">
    <property type="entry name" value="Aminotransferase_I/II_large"/>
</dbReference>
<name>A0A6B0YMR8_9CHLR</name>
<evidence type="ECO:0000313" key="9">
    <source>
        <dbReference type="EMBL" id="MXY92200.1"/>
    </source>
</evidence>
<dbReference type="Gene3D" id="3.90.1150.10">
    <property type="entry name" value="Aspartate Aminotransferase, domain 1"/>
    <property type="match status" value="1"/>
</dbReference>
<accession>A0A6B0YMR8</accession>
<dbReference type="InterPro" id="IPR015422">
    <property type="entry name" value="PyrdxlP-dep_Trfase_small"/>
</dbReference>
<evidence type="ECO:0000259" key="8">
    <source>
        <dbReference type="Pfam" id="PF00155"/>
    </source>
</evidence>
<dbReference type="PANTHER" id="PTHR46383">
    <property type="entry name" value="ASPARTATE AMINOTRANSFERASE"/>
    <property type="match status" value="1"/>
</dbReference>
<dbReference type="SUPFAM" id="SSF53383">
    <property type="entry name" value="PLP-dependent transferases"/>
    <property type="match status" value="1"/>
</dbReference>
<dbReference type="GO" id="GO:0006520">
    <property type="term" value="P:amino acid metabolic process"/>
    <property type="evidence" value="ECO:0007669"/>
    <property type="project" value="InterPro"/>
</dbReference>
<feature type="compositionally biased region" description="Polar residues" evidence="7">
    <location>
        <begin position="1"/>
        <end position="13"/>
    </location>
</feature>
<evidence type="ECO:0000256" key="6">
    <source>
        <dbReference type="RuleBase" id="RU000481"/>
    </source>
</evidence>
<proteinExistence type="inferred from homology"/>
<protein>
    <recommendedName>
        <fullName evidence="6">Aminotransferase</fullName>
        <ecNumber evidence="6">2.6.1.-</ecNumber>
    </recommendedName>
</protein>
<sequence>MNSPEAPTALRSSSSDEETTPSVGLRRSLESRLSSRVQRVPPSPIRRFFDLATTMDDVISLGIGEPDYVTPKPVLNAGSDSLLQGNTSYTSNAGALELREAVAAMLTRLYGAPTYDASTEVLITVGVSEAMYLAMQALLDPGDEVLVPQPCFVSYTADVILAGGTVVDIPTYADNSFVLTPGQLEEAITPRTKVLLIGYPCNPTGAVMNREELTAIAQVAEKHDLVVISDEIYDRLVYDDHEHVMFAALPGMAKRTIHLGGMSKDYAMTGWRIGYAAGPAELLGAMRRIHQYLIMSAPSGGQAAAIRALTDPSAELAVQEMVASYGERRRFFVDGLNEIGLDCFEPKGAFYAFPSVRRTGMDEYEFADKLLREERVAVIPGSGFGAGGEGHVRCAYPVEMSKLETALERMYRFLRRHGV</sequence>
<dbReference type="FunFam" id="3.40.640.10:FF:000033">
    <property type="entry name" value="Aspartate aminotransferase"/>
    <property type="match status" value="1"/>
</dbReference>
<evidence type="ECO:0000256" key="3">
    <source>
        <dbReference type="ARBA" id="ARBA00022576"/>
    </source>
</evidence>
<dbReference type="GO" id="GO:0008483">
    <property type="term" value="F:transaminase activity"/>
    <property type="evidence" value="ECO:0007669"/>
    <property type="project" value="UniProtKB-KW"/>
</dbReference>
<dbReference type="PANTHER" id="PTHR46383:SF3">
    <property type="entry name" value="ASPARTATE AMINOTRANSFERASE-RELATED"/>
    <property type="match status" value="1"/>
</dbReference>
<dbReference type="CDD" id="cd00609">
    <property type="entry name" value="AAT_like"/>
    <property type="match status" value="1"/>
</dbReference>
<keyword evidence="4 6" id="KW-0808">Transferase</keyword>
<evidence type="ECO:0000256" key="4">
    <source>
        <dbReference type="ARBA" id="ARBA00022679"/>
    </source>
</evidence>
<feature type="compositionally biased region" description="Low complexity" evidence="7">
    <location>
        <begin position="22"/>
        <end position="36"/>
    </location>
</feature>
<dbReference type="EC" id="2.6.1.-" evidence="6"/>
<feature type="domain" description="Aminotransferase class I/classII large" evidence="8">
    <location>
        <begin position="57"/>
        <end position="409"/>
    </location>
</feature>
<feature type="region of interest" description="Disordered" evidence="7">
    <location>
        <begin position="1"/>
        <end position="36"/>
    </location>
</feature>
<dbReference type="Pfam" id="PF00155">
    <property type="entry name" value="Aminotran_1_2"/>
    <property type="match status" value="1"/>
</dbReference>
<reference evidence="9" key="1">
    <citation type="submission" date="2019-09" db="EMBL/GenBank/DDBJ databases">
        <title>Characterisation of the sponge microbiome using genome-centric metagenomics.</title>
        <authorList>
            <person name="Engelberts J.P."/>
            <person name="Robbins S.J."/>
            <person name="De Goeij J.M."/>
            <person name="Aranda M."/>
            <person name="Bell S.C."/>
            <person name="Webster N.S."/>
        </authorList>
    </citation>
    <scope>NUCLEOTIDE SEQUENCE</scope>
    <source>
        <strain evidence="9">SB0664_bin_27</strain>
    </source>
</reference>
<keyword evidence="5" id="KW-0663">Pyridoxal phosphate</keyword>